<keyword evidence="1" id="KW-1133">Transmembrane helix</keyword>
<sequence length="80" mass="8769">MSEITYAVIALVLYGLLDRFLRPYPLRKWLGVALVVVGFAGCIIVSQARSFGLDLGLLSVLATGLGVGLFVRRRRFEQVG</sequence>
<name>A0A2V4I626_9PSED</name>
<reference evidence="2 3" key="1">
    <citation type="submission" date="2018-06" db="EMBL/GenBank/DDBJ databases">
        <title>Pseudomonas diversity within urban Lake Michigan freshwaters.</title>
        <authorList>
            <person name="Batrich M."/>
            <person name="Hatzopoulos T."/>
            <person name="Putonti C."/>
        </authorList>
    </citation>
    <scope>NUCLEOTIDE SEQUENCE [LARGE SCALE GENOMIC DNA]</scope>
    <source>
        <strain evidence="2 3">LBp-160603</strain>
    </source>
</reference>
<evidence type="ECO:0000256" key="1">
    <source>
        <dbReference type="SAM" id="Phobius"/>
    </source>
</evidence>
<evidence type="ECO:0000313" key="2">
    <source>
        <dbReference type="EMBL" id="PYB85281.1"/>
    </source>
</evidence>
<feature type="transmembrane region" description="Helical" evidence="1">
    <location>
        <begin position="55"/>
        <end position="71"/>
    </location>
</feature>
<evidence type="ECO:0000313" key="3">
    <source>
        <dbReference type="Proteomes" id="UP000247620"/>
    </source>
</evidence>
<accession>A0A2V4I626</accession>
<keyword evidence="1" id="KW-0812">Transmembrane</keyword>
<comment type="caution">
    <text evidence="2">The sequence shown here is derived from an EMBL/GenBank/DDBJ whole genome shotgun (WGS) entry which is preliminary data.</text>
</comment>
<dbReference type="Proteomes" id="UP000247620">
    <property type="component" value="Unassembled WGS sequence"/>
</dbReference>
<gene>
    <name evidence="2" type="ORF">DMX07_04615</name>
</gene>
<dbReference type="AlphaFoldDB" id="A0A2V4I626"/>
<organism evidence="2 3">
    <name type="scientific">Pseudomonas soli</name>
    <dbReference type="NCBI Taxonomy" id="1306993"/>
    <lineage>
        <taxon>Bacteria</taxon>
        <taxon>Pseudomonadati</taxon>
        <taxon>Pseudomonadota</taxon>
        <taxon>Gammaproteobacteria</taxon>
        <taxon>Pseudomonadales</taxon>
        <taxon>Pseudomonadaceae</taxon>
        <taxon>Pseudomonas</taxon>
    </lineage>
</organism>
<feature type="transmembrane region" description="Helical" evidence="1">
    <location>
        <begin position="29"/>
        <end position="49"/>
    </location>
</feature>
<dbReference type="EMBL" id="QJRO01000002">
    <property type="protein sequence ID" value="PYB85281.1"/>
    <property type="molecule type" value="Genomic_DNA"/>
</dbReference>
<protein>
    <submittedName>
        <fullName evidence="2">Uncharacterized protein</fullName>
    </submittedName>
</protein>
<dbReference type="RefSeq" id="WP_110697896.1">
    <property type="nucleotide sequence ID" value="NZ_QJRO01000002.1"/>
</dbReference>
<keyword evidence="1" id="KW-0472">Membrane</keyword>
<proteinExistence type="predicted"/>